<proteinExistence type="predicted"/>
<evidence type="ECO:0000313" key="3">
    <source>
        <dbReference type="EMBL" id="BCE46465.1"/>
    </source>
</evidence>
<dbReference type="EMBL" id="AP023094">
    <property type="protein sequence ID" value="BCE46465.1"/>
    <property type="molecule type" value="Genomic_DNA"/>
</dbReference>
<accession>A0A810CLM0</accession>
<keyword evidence="1" id="KW-0472">Membrane</keyword>
<protein>
    <submittedName>
        <fullName evidence="4">Uncharacterized protein</fullName>
    </submittedName>
</protein>
<dbReference type="EMBL" id="AP023091">
    <property type="protein sequence ID" value="BCE20214.1"/>
    <property type="molecule type" value="Genomic_DNA"/>
</dbReference>
<feature type="transmembrane region" description="Helical" evidence="1">
    <location>
        <begin position="129"/>
        <end position="148"/>
    </location>
</feature>
<evidence type="ECO:0000313" key="4">
    <source>
        <dbReference type="EMBL" id="BCE89988.1"/>
    </source>
</evidence>
<feature type="transmembrane region" description="Helical" evidence="1">
    <location>
        <begin position="37"/>
        <end position="58"/>
    </location>
</feature>
<dbReference type="AlphaFoldDB" id="A0A810CLM0"/>
<name>A0A810CLM0_9BRAD</name>
<gene>
    <name evidence="4" type="ORF">XF10B_27860</name>
    <name evidence="2" type="ORF">XF1B_28950</name>
    <name evidence="3" type="ORF">XF4B_28140</name>
</gene>
<evidence type="ECO:0000313" key="2">
    <source>
        <dbReference type="EMBL" id="BCE20214.1"/>
    </source>
</evidence>
<keyword evidence="1" id="KW-0812">Transmembrane</keyword>
<sequence>MNAPVRPSLEISSDPIIIEPQYLQAATLQASQLNTLVWQKMALIFAVQSAIIFAAFYLRGSLLSWVTLIAGALFCFGVVMSIHSDLKGRSALLGQANYIARQLLRFSSSAIEMSLEPYPAWSLSPRWTFVRLVILIAIDLLAGLAFNVQSVSARTSVYLSMPLLPIR</sequence>
<organism evidence="4">
    <name type="scientific">Bradyrhizobium diazoefficiens</name>
    <dbReference type="NCBI Taxonomy" id="1355477"/>
    <lineage>
        <taxon>Bacteria</taxon>
        <taxon>Pseudomonadati</taxon>
        <taxon>Pseudomonadota</taxon>
        <taxon>Alphaproteobacteria</taxon>
        <taxon>Hyphomicrobiales</taxon>
        <taxon>Nitrobacteraceae</taxon>
        <taxon>Bradyrhizobium</taxon>
    </lineage>
</organism>
<reference evidence="4" key="2">
    <citation type="submission" date="2020-05" db="EMBL/GenBank/DDBJ databases">
        <title>Complete genome sequence of Bradyrhizobium diazoefficiens XF10 isolated from soybean nodule.</title>
        <authorList>
            <person name="Noda R."/>
            <person name="Kakizaki K."/>
            <person name="Minamisawa K."/>
        </authorList>
    </citation>
    <scope>NUCLEOTIDE SEQUENCE</scope>
    <source>
        <strain evidence="4">XF10</strain>
    </source>
</reference>
<feature type="transmembrane region" description="Helical" evidence="1">
    <location>
        <begin position="65"/>
        <end position="83"/>
    </location>
</feature>
<reference evidence="3" key="3">
    <citation type="submission" date="2020-05" db="EMBL/GenBank/DDBJ databases">
        <title>Complete genome sequence of Bradyrhizobium diazoefficiens XF4 isolated from soybean nodule.</title>
        <authorList>
            <person name="Noda R."/>
            <person name="Kakizaki K."/>
            <person name="Minamisawa K."/>
        </authorList>
    </citation>
    <scope>NUCLEOTIDE SEQUENCE</scope>
    <source>
        <strain evidence="3">XF4</strain>
    </source>
</reference>
<dbReference type="EMBL" id="AP023099">
    <property type="protein sequence ID" value="BCE89988.1"/>
    <property type="molecule type" value="Genomic_DNA"/>
</dbReference>
<reference evidence="2" key="1">
    <citation type="submission" date="2020-05" db="EMBL/GenBank/DDBJ databases">
        <title>Complete genome sequence of Bradyrhizobium diazoefficiens XF1 isolated from soybean nodule.</title>
        <authorList>
            <person name="Noda R."/>
            <person name="Kakizaki K."/>
            <person name="Minamisawa K."/>
        </authorList>
    </citation>
    <scope>NUCLEOTIDE SEQUENCE</scope>
    <source>
        <strain evidence="2">XF1</strain>
    </source>
</reference>
<keyword evidence="1" id="KW-1133">Transmembrane helix</keyword>
<evidence type="ECO:0000256" key="1">
    <source>
        <dbReference type="SAM" id="Phobius"/>
    </source>
</evidence>